<feature type="repeat" description="TPR" evidence="1">
    <location>
        <begin position="305"/>
        <end position="338"/>
    </location>
</feature>
<dbReference type="InterPro" id="IPR040201">
    <property type="entry name" value="Mrg3-like"/>
</dbReference>
<dbReference type="OrthoDB" id="10050400at2759"/>
<dbReference type="EMBL" id="JAEPRB010000251">
    <property type="protein sequence ID" value="KAG2218121.1"/>
    <property type="molecule type" value="Genomic_DNA"/>
</dbReference>
<dbReference type="Proteomes" id="UP000646827">
    <property type="component" value="Unassembled WGS sequence"/>
</dbReference>
<dbReference type="PANTHER" id="PTHR28142:SF1">
    <property type="entry name" value="MITOCHONDRIAL INNER MEMBRANE I-AAA PROTEASE SUPERCOMPLEX SUBUNIT MGR3-RELATED"/>
    <property type="match status" value="1"/>
</dbReference>
<dbReference type="Gene3D" id="1.25.40.10">
    <property type="entry name" value="Tetratricopeptide repeat domain"/>
    <property type="match status" value="1"/>
</dbReference>
<evidence type="ECO:0000256" key="1">
    <source>
        <dbReference type="PROSITE-ProRule" id="PRU00339"/>
    </source>
</evidence>
<sequence>MNSLPRFCFRRTPIRFQRQQLQKRWLQQEQQLPPKPSMSSNPTVAAFQVVGKQLKVTLKYTGITAVSIFLATAIAWQSYHLYIEHYLESTPEELSYRARNLLHGAHVREHISPDYALAANYIRQVINTTLQENQQLSESSDIIKKLRLRLADNENRAGHVLEAISEYTRIWKLEPTLFVAKKLGDLYMRIGDQEQAEQFLTWAFQQLQEGKGGNNKDDDELRIKTLCSLASLYATQRQFQLALPLLLQALKAMPQDWICLKGIVQNQLCEVMYGMGKMDEALGWAQASLESSSQKDDQDCRECGGVVFNNLGRLLELKGDFDKALTHYKQAVLYATESHDLIGQEQYEMNVQRLNEQVSQEKNEGATVLSAVTSAIEQQQQQRPVKKDP</sequence>
<dbReference type="SMART" id="SM00028">
    <property type="entry name" value="TPR"/>
    <property type="match status" value="3"/>
</dbReference>
<dbReference type="InterPro" id="IPR011990">
    <property type="entry name" value="TPR-like_helical_dom_sf"/>
</dbReference>
<dbReference type="PROSITE" id="PS50005">
    <property type="entry name" value="TPR"/>
    <property type="match status" value="1"/>
</dbReference>
<dbReference type="AlphaFoldDB" id="A0A8H7VCI9"/>
<dbReference type="Pfam" id="PF13424">
    <property type="entry name" value="TPR_12"/>
    <property type="match status" value="1"/>
</dbReference>
<evidence type="ECO:0000313" key="2">
    <source>
        <dbReference type="EMBL" id="KAG2218121.1"/>
    </source>
</evidence>
<protein>
    <recommendedName>
        <fullName evidence="4">MalT-like TPR region domain-containing protein</fullName>
    </recommendedName>
</protein>
<keyword evidence="1" id="KW-0802">TPR repeat</keyword>
<gene>
    <name evidence="2" type="ORF">INT45_002371</name>
</gene>
<comment type="caution">
    <text evidence="2">The sequence shown here is derived from an EMBL/GenBank/DDBJ whole genome shotgun (WGS) entry which is preliminary data.</text>
</comment>
<feature type="non-terminal residue" evidence="2">
    <location>
        <position position="1"/>
    </location>
</feature>
<evidence type="ECO:0000313" key="3">
    <source>
        <dbReference type="Proteomes" id="UP000646827"/>
    </source>
</evidence>
<proteinExistence type="predicted"/>
<name>A0A8H7VCI9_9FUNG</name>
<accession>A0A8H7VCI9</accession>
<organism evidence="2 3">
    <name type="scientific">Circinella minor</name>
    <dbReference type="NCBI Taxonomy" id="1195481"/>
    <lineage>
        <taxon>Eukaryota</taxon>
        <taxon>Fungi</taxon>
        <taxon>Fungi incertae sedis</taxon>
        <taxon>Mucoromycota</taxon>
        <taxon>Mucoromycotina</taxon>
        <taxon>Mucoromycetes</taxon>
        <taxon>Mucorales</taxon>
        <taxon>Lichtheimiaceae</taxon>
        <taxon>Circinella</taxon>
    </lineage>
</organism>
<dbReference type="InterPro" id="IPR019734">
    <property type="entry name" value="TPR_rpt"/>
</dbReference>
<evidence type="ECO:0008006" key="4">
    <source>
        <dbReference type="Google" id="ProtNLM"/>
    </source>
</evidence>
<dbReference type="PANTHER" id="PTHR28142">
    <property type="entry name" value="MITOCHONDRIAL INNER MEMBRANE I-AAA PROTEASE SUPERCOMPLEX SUBUNIT MGR3-RELATED"/>
    <property type="match status" value="1"/>
</dbReference>
<keyword evidence="3" id="KW-1185">Reference proteome</keyword>
<reference evidence="2 3" key="1">
    <citation type="submission" date="2020-12" db="EMBL/GenBank/DDBJ databases">
        <title>Metabolic potential, ecology and presence of endohyphal bacteria is reflected in genomic diversity of Mucoromycotina.</title>
        <authorList>
            <person name="Muszewska A."/>
            <person name="Okrasinska A."/>
            <person name="Steczkiewicz K."/>
            <person name="Drgas O."/>
            <person name="Orlowska M."/>
            <person name="Perlinska-Lenart U."/>
            <person name="Aleksandrzak-Piekarczyk T."/>
            <person name="Szatraj K."/>
            <person name="Zielenkiewicz U."/>
            <person name="Pilsyk S."/>
            <person name="Malc E."/>
            <person name="Mieczkowski P."/>
            <person name="Kruszewska J.S."/>
            <person name="Biernat P."/>
            <person name="Pawlowska J."/>
        </authorList>
    </citation>
    <scope>NUCLEOTIDE SEQUENCE [LARGE SCALE GENOMIC DNA]</scope>
    <source>
        <strain evidence="2 3">CBS 142.35</strain>
    </source>
</reference>
<dbReference type="SUPFAM" id="SSF48452">
    <property type="entry name" value="TPR-like"/>
    <property type="match status" value="1"/>
</dbReference>